<name>A0ABV0S1A2_9TELE</name>
<feature type="non-terminal residue" evidence="2">
    <location>
        <position position="1"/>
    </location>
</feature>
<dbReference type="GO" id="GO:0004386">
    <property type="term" value="F:helicase activity"/>
    <property type="evidence" value="ECO:0007669"/>
    <property type="project" value="UniProtKB-KW"/>
</dbReference>
<dbReference type="EMBL" id="JAHRIN010067253">
    <property type="protein sequence ID" value="MEQ2214171.1"/>
    <property type="molecule type" value="Genomic_DNA"/>
</dbReference>
<protein>
    <submittedName>
        <fullName evidence="2">ATP-dependent RNA helicase dhx8</fullName>
    </submittedName>
</protein>
<keyword evidence="2" id="KW-0347">Helicase</keyword>
<evidence type="ECO:0000256" key="1">
    <source>
        <dbReference type="SAM" id="MobiDB-lite"/>
    </source>
</evidence>
<evidence type="ECO:0000313" key="3">
    <source>
        <dbReference type="Proteomes" id="UP001434883"/>
    </source>
</evidence>
<keyword evidence="2" id="KW-0378">Hydrolase</keyword>
<proteinExistence type="predicted"/>
<feature type="region of interest" description="Disordered" evidence="1">
    <location>
        <begin position="121"/>
        <end position="146"/>
    </location>
</feature>
<organism evidence="2 3">
    <name type="scientific">Xenoophorus captivus</name>
    <dbReference type="NCBI Taxonomy" id="1517983"/>
    <lineage>
        <taxon>Eukaryota</taxon>
        <taxon>Metazoa</taxon>
        <taxon>Chordata</taxon>
        <taxon>Craniata</taxon>
        <taxon>Vertebrata</taxon>
        <taxon>Euteleostomi</taxon>
        <taxon>Actinopterygii</taxon>
        <taxon>Neopterygii</taxon>
        <taxon>Teleostei</taxon>
        <taxon>Neoteleostei</taxon>
        <taxon>Acanthomorphata</taxon>
        <taxon>Ovalentaria</taxon>
        <taxon>Atherinomorphae</taxon>
        <taxon>Cyprinodontiformes</taxon>
        <taxon>Goodeidae</taxon>
        <taxon>Xenoophorus</taxon>
    </lineage>
</organism>
<dbReference type="Proteomes" id="UP001434883">
    <property type="component" value="Unassembled WGS sequence"/>
</dbReference>
<feature type="region of interest" description="Disordered" evidence="1">
    <location>
        <begin position="1"/>
        <end position="53"/>
    </location>
</feature>
<evidence type="ECO:0000313" key="2">
    <source>
        <dbReference type="EMBL" id="MEQ2214171.1"/>
    </source>
</evidence>
<keyword evidence="3" id="KW-1185">Reference proteome</keyword>
<gene>
    <name evidence="2" type="primary">DHX8_1</name>
    <name evidence="2" type="ORF">XENOCAPTIV_016471</name>
</gene>
<keyword evidence="2" id="KW-0067">ATP-binding</keyword>
<comment type="caution">
    <text evidence="2">The sequence shown here is derived from an EMBL/GenBank/DDBJ whole genome shotgun (WGS) entry which is preliminary data.</text>
</comment>
<keyword evidence="2" id="KW-0547">Nucleotide-binding</keyword>
<accession>A0ABV0S1A2</accession>
<sequence>DVDQDTGEDLNPNRRRNVGPEGGEDISMRNPDRPSNLNLGHAPELEQDDTLERKRLTKISDPEKWEIKQMIAANVLSKEEFPDFDDETGILPKVDDEEDGSLSQAAMMQSALAKERRELKQAAREAEMDSIPMGLNKHWVDPLPDG</sequence>
<reference evidence="2 3" key="1">
    <citation type="submission" date="2021-06" db="EMBL/GenBank/DDBJ databases">
        <authorList>
            <person name="Palmer J.M."/>
        </authorList>
    </citation>
    <scope>NUCLEOTIDE SEQUENCE [LARGE SCALE GENOMIC DNA]</scope>
    <source>
        <strain evidence="2 3">XC_2019</strain>
        <tissue evidence="2">Muscle</tissue>
    </source>
</reference>